<dbReference type="InterPro" id="IPR002156">
    <property type="entry name" value="RNaseH_domain"/>
</dbReference>
<dbReference type="SUPFAM" id="SSF46919">
    <property type="entry name" value="N-terminal Zn binding domain of HIV integrase"/>
    <property type="match status" value="1"/>
</dbReference>
<accession>A0A5F9D6X3</accession>
<feature type="domain" description="Integrase-type" evidence="13">
    <location>
        <begin position="616"/>
        <end position="657"/>
    </location>
</feature>
<dbReference type="InterPro" id="IPR043502">
    <property type="entry name" value="DNA/RNA_pol_sf"/>
</dbReference>
<dbReference type="InterPro" id="IPR036862">
    <property type="entry name" value="Integrase_C_dom_sf_retrovir"/>
</dbReference>
<dbReference type="InParanoid" id="A0A5F9D6X3"/>
<dbReference type="InterPro" id="IPR010661">
    <property type="entry name" value="RVT_thumb"/>
</dbReference>
<dbReference type="Gene3D" id="1.10.10.200">
    <property type="match status" value="1"/>
</dbReference>
<keyword evidence="7" id="KW-0378">Hydrolase</keyword>
<keyword evidence="10" id="KW-0238">DNA-binding</keyword>
<dbReference type="Pfam" id="PF06817">
    <property type="entry name" value="RVT_thumb"/>
    <property type="match status" value="1"/>
</dbReference>
<evidence type="ECO:0000259" key="16">
    <source>
        <dbReference type="PROSITE" id="PS50994"/>
    </source>
</evidence>
<evidence type="ECO:0000259" key="17">
    <source>
        <dbReference type="PROSITE" id="PS51027"/>
    </source>
</evidence>
<dbReference type="PROSITE" id="PS50879">
    <property type="entry name" value="RNASE_H_1"/>
    <property type="match status" value="1"/>
</dbReference>
<evidence type="ECO:0000259" key="14">
    <source>
        <dbReference type="PROSITE" id="PS50878"/>
    </source>
</evidence>
<keyword evidence="8" id="KW-0229">DNA integration</keyword>
<keyword evidence="3" id="KW-0548">Nucleotidyltransferase</keyword>
<dbReference type="GO" id="GO:0008270">
    <property type="term" value="F:zinc ion binding"/>
    <property type="evidence" value="ECO:0007669"/>
    <property type="project" value="UniProtKB-KW"/>
</dbReference>
<dbReference type="PROSITE" id="PS50876">
    <property type="entry name" value="ZF_INTEGRASE"/>
    <property type="match status" value="1"/>
</dbReference>
<dbReference type="PROSITE" id="PS50878">
    <property type="entry name" value="RT_POL"/>
    <property type="match status" value="1"/>
</dbReference>
<dbReference type="Pfam" id="PF00075">
    <property type="entry name" value="RNase_H"/>
    <property type="match status" value="1"/>
</dbReference>
<comment type="similarity">
    <text evidence="1">Belongs to the beta type-B retroviral polymerase family. HERV class-II K(HML-2) pol subfamily.</text>
</comment>
<dbReference type="AlphaFoldDB" id="A0A5F9D6X3"/>
<feature type="domain" description="RNase H type-1" evidence="15">
    <location>
        <begin position="454"/>
        <end position="585"/>
    </location>
</feature>
<dbReference type="GO" id="GO:0035613">
    <property type="term" value="F:RNA stem-loop binding"/>
    <property type="evidence" value="ECO:0007669"/>
    <property type="project" value="TreeGrafter"/>
</dbReference>
<sequence length="909" mass="101579">MATGLPVPHADKITWNTQTPVWVDQWPLTQEKLNAATALVQEQLAAGHLEPSNSPWNTPIFVIKKKSGKWRLLQDLRAVNKVMAPMGALQPGIPTPVAIPNGYYKIIIDLKDCFFTIPLYPDDRPYFAFSLPCVNFQGPMQRFHWKVLPQGMANSPTLCQKFVAQAVDPVRLHWPHIYILHYMDDILLAAQNKSDLQDCFTALSKAFLALGLQIAPDKVQLQDPFTYLGLKLQQDLVFVPRIQFRLDCLHTLNDFQKLLGDIQWLRPYLKISNNVLLPLNDILRGDPDPSSPRELTPAAGDALNQVAQAISQQFVSQISYTLPLLFVVLATPHTPTGVFWQKSLMPNKKGQPLFWVHLPISSSKVIAVYLSQVASIIIKARFLSRQYFGKDPDVVVVPYTREQTQFLLQTSDDWGIAMSGFMGVIDNHLPDDPVLQFAQSYSFIFPKNTKSNPIPKAVTVFTDGSSNGMAAFVADNRSHVFKTSYQSAQLVELYAILQVFTQFSSQAVNIYTDSAYVAHSIPLLETSPFLKTTSNAMPLFIQIQKLIQERQQPFYLGHIRAHTSLPGSLSEGNAQADAATRLTFPTTVGSVQKAQNSEGNAQTDAATRLTFPIIVGSVQEAQNLHRLHHLNAQSLRLFCKISREQAREIVKKCPSCVTSQPVPHLGVNPRGLLPNQLWQMDVTHFPKFGKLKYLHVSIDTYSGFVFASPHTGEAAKDVISHLITALSVLGKPVKIKTDNGPAYVSTKFKQFCEALHINHNTGIPYNPQGQGIVERAHQTLKTWLTRLEATSLSFASPRDRLNHALFVLNFLTLDNNNHSAADLHWHPSPDTAPPMVMWRDPLTSSWHGPDPVLIWGRGSACILDQKQSAPRWLPERLIKQVNPPIPTNNDVVPEPVLGPENAFSLYPQE</sequence>
<dbReference type="GO" id="GO:0015074">
    <property type="term" value="P:DNA integration"/>
    <property type="evidence" value="ECO:0007669"/>
    <property type="project" value="UniProtKB-KW"/>
</dbReference>
<keyword evidence="5" id="KW-0479">Metal-binding</keyword>
<keyword evidence="4" id="KW-0540">Nuclease</keyword>
<dbReference type="CDD" id="cd09273">
    <property type="entry name" value="RNase_HI_RT_Bel"/>
    <property type="match status" value="1"/>
</dbReference>
<keyword evidence="6" id="KW-0255">Endonuclease</keyword>
<evidence type="ECO:0000256" key="2">
    <source>
        <dbReference type="ARBA" id="ARBA00022679"/>
    </source>
</evidence>
<evidence type="ECO:0000256" key="8">
    <source>
        <dbReference type="ARBA" id="ARBA00022908"/>
    </source>
</evidence>
<dbReference type="InterPro" id="IPR000477">
    <property type="entry name" value="RT_dom"/>
</dbReference>
<evidence type="ECO:0000256" key="6">
    <source>
        <dbReference type="ARBA" id="ARBA00022759"/>
    </source>
</evidence>
<dbReference type="GeneTree" id="ENSGT00670000098165"/>
<feature type="domain" description="Integrase-type" evidence="17">
    <location>
        <begin position="834"/>
        <end position="883"/>
    </location>
</feature>
<dbReference type="InterPro" id="IPR012337">
    <property type="entry name" value="RNaseH-like_sf"/>
</dbReference>
<dbReference type="SUPFAM" id="SSF53098">
    <property type="entry name" value="Ribonuclease H-like"/>
    <property type="match status" value="1"/>
</dbReference>
<reference evidence="18" key="2">
    <citation type="submission" date="2025-08" db="UniProtKB">
        <authorList>
            <consortium name="Ensembl"/>
        </authorList>
    </citation>
    <scope>IDENTIFICATION</scope>
    <source>
        <strain evidence="18">Thorbecke</strain>
    </source>
</reference>
<reference evidence="18" key="3">
    <citation type="submission" date="2025-09" db="UniProtKB">
        <authorList>
            <consortium name="Ensembl"/>
        </authorList>
    </citation>
    <scope>IDENTIFICATION</scope>
    <source>
        <strain evidence="18">Thorbecke</strain>
    </source>
</reference>
<dbReference type="Pfam" id="PF00665">
    <property type="entry name" value="rve"/>
    <property type="match status" value="1"/>
</dbReference>
<evidence type="ECO:0000259" key="13">
    <source>
        <dbReference type="PROSITE" id="PS50876"/>
    </source>
</evidence>
<dbReference type="GO" id="GO:0003677">
    <property type="term" value="F:DNA binding"/>
    <property type="evidence" value="ECO:0007669"/>
    <property type="project" value="UniProtKB-KW"/>
</dbReference>
<dbReference type="PROSITE" id="PS50994">
    <property type="entry name" value="INTEGRASE"/>
    <property type="match status" value="1"/>
</dbReference>
<evidence type="ECO:0000256" key="3">
    <source>
        <dbReference type="ARBA" id="ARBA00022695"/>
    </source>
</evidence>
<proteinExistence type="inferred from homology"/>
<evidence type="ECO:0000259" key="15">
    <source>
        <dbReference type="PROSITE" id="PS50879"/>
    </source>
</evidence>
<keyword evidence="11" id="KW-0862">Zinc</keyword>
<dbReference type="Bgee" id="ENSOCUG00000037906">
    <property type="expression patterns" value="Expressed in uterus and 3 other cell types or tissues"/>
</dbReference>
<dbReference type="InterPro" id="IPR036397">
    <property type="entry name" value="RNaseH_sf"/>
</dbReference>
<dbReference type="Ensembl" id="ENSOCUT00000035876.1">
    <property type="protein sequence ID" value="ENSOCUP00000041455.1"/>
    <property type="gene ID" value="ENSOCUG00000037906.1"/>
</dbReference>
<keyword evidence="19" id="KW-1185">Reference proteome</keyword>
<name>A0A5F9D6X3_RABIT</name>
<dbReference type="STRING" id="9986.ENSOCUP00000041455"/>
<dbReference type="Proteomes" id="UP000001811">
    <property type="component" value="Chromosome 12"/>
</dbReference>
<dbReference type="GO" id="GO:0004523">
    <property type="term" value="F:RNA-DNA hybrid ribonuclease activity"/>
    <property type="evidence" value="ECO:0007669"/>
    <property type="project" value="InterPro"/>
</dbReference>
<protein>
    <submittedName>
        <fullName evidence="18">Uncharacterized protein</fullName>
    </submittedName>
</protein>
<keyword evidence="11" id="KW-0863">Zinc-finger</keyword>
<dbReference type="SMR" id="A0A5F9D6X3"/>
<dbReference type="InterPro" id="IPR001037">
    <property type="entry name" value="Integrase_C_retrovir"/>
</dbReference>
<dbReference type="GO" id="GO:0003964">
    <property type="term" value="F:RNA-directed DNA polymerase activity"/>
    <property type="evidence" value="ECO:0007669"/>
    <property type="project" value="UniProtKB-KW"/>
</dbReference>
<keyword evidence="2" id="KW-0808">Transferase</keyword>
<dbReference type="SUPFAM" id="SSF56672">
    <property type="entry name" value="DNA/RNA polymerases"/>
    <property type="match status" value="1"/>
</dbReference>
<evidence type="ECO:0000256" key="5">
    <source>
        <dbReference type="ARBA" id="ARBA00022723"/>
    </source>
</evidence>
<dbReference type="PANTHER" id="PTHR41694:SF3">
    <property type="entry name" value="RNA-DIRECTED DNA POLYMERASE-RELATED"/>
    <property type="match status" value="1"/>
</dbReference>
<dbReference type="Pfam" id="PF00078">
    <property type="entry name" value="RVT_1"/>
    <property type="match status" value="1"/>
</dbReference>
<reference evidence="18 19" key="1">
    <citation type="journal article" date="2011" name="Nature">
        <title>A high-resolution map of human evolutionary constraint using 29 mammals.</title>
        <authorList>
            <person name="Lindblad-Toh K."/>
            <person name="Garber M."/>
            <person name="Zuk O."/>
            <person name="Lin M.F."/>
            <person name="Parker B.J."/>
            <person name="Washietl S."/>
            <person name="Kheradpour P."/>
            <person name="Ernst J."/>
            <person name="Jordan G."/>
            <person name="Mauceli E."/>
            <person name="Ward L.D."/>
            <person name="Lowe C.B."/>
            <person name="Holloway A.K."/>
            <person name="Clamp M."/>
            <person name="Gnerre S."/>
            <person name="Alfoldi J."/>
            <person name="Beal K."/>
            <person name="Chang J."/>
            <person name="Clawson H."/>
            <person name="Cuff J."/>
            <person name="Di Palma F."/>
            <person name="Fitzgerald S."/>
            <person name="Flicek P."/>
            <person name="Guttman M."/>
            <person name="Hubisz M.J."/>
            <person name="Jaffe D.B."/>
            <person name="Jungreis I."/>
            <person name="Kent W.J."/>
            <person name="Kostka D."/>
            <person name="Lara M."/>
            <person name="Martins A.L."/>
            <person name="Massingham T."/>
            <person name="Moltke I."/>
            <person name="Raney B.J."/>
            <person name="Rasmussen M.D."/>
            <person name="Robinson J."/>
            <person name="Stark A."/>
            <person name="Vilella A.J."/>
            <person name="Wen J."/>
            <person name="Xie X."/>
            <person name="Zody M.C."/>
            <person name="Baldwin J."/>
            <person name="Bloom T."/>
            <person name="Chin C.W."/>
            <person name="Heiman D."/>
            <person name="Nicol R."/>
            <person name="Nusbaum C."/>
            <person name="Young S."/>
            <person name="Wilkinson J."/>
            <person name="Worley K.C."/>
            <person name="Kovar C.L."/>
            <person name="Muzny D.M."/>
            <person name="Gibbs R.A."/>
            <person name="Cree A."/>
            <person name="Dihn H.H."/>
            <person name="Fowler G."/>
            <person name="Jhangiani S."/>
            <person name="Joshi V."/>
            <person name="Lee S."/>
            <person name="Lewis L.R."/>
            <person name="Nazareth L.V."/>
            <person name="Okwuonu G."/>
            <person name="Santibanez J."/>
            <person name="Warren W.C."/>
            <person name="Mardis E.R."/>
            <person name="Weinstock G.M."/>
            <person name="Wilson R.K."/>
            <person name="Delehaunty K."/>
            <person name="Dooling D."/>
            <person name="Fronik C."/>
            <person name="Fulton L."/>
            <person name="Fulton B."/>
            <person name="Graves T."/>
            <person name="Minx P."/>
            <person name="Sodergren E."/>
            <person name="Birney E."/>
            <person name="Margulies E.H."/>
            <person name="Herrero J."/>
            <person name="Green E.D."/>
            <person name="Haussler D."/>
            <person name="Siepel A."/>
            <person name="Goldman N."/>
            <person name="Pollard K.S."/>
            <person name="Pedersen J.S."/>
            <person name="Lander E.S."/>
            <person name="Kellis M."/>
        </authorList>
    </citation>
    <scope>NUCLEOTIDE SEQUENCE [LARGE SCALE GENOMIC DNA]</scope>
    <source>
        <strain evidence="18 19">Thorbecke inbred</strain>
    </source>
</reference>
<dbReference type="InterPro" id="IPR017856">
    <property type="entry name" value="Integrase-like_N"/>
</dbReference>
<dbReference type="Gene3D" id="3.30.420.10">
    <property type="entry name" value="Ribonuclease H-like superfamily/Ribonuclease H"/>
    <property type="match status" value="2"/>
</dbReference>
<evidence type="ECO:0000256" key="9">
    <source>
        <dbReference type="ARBA" id="ARBA00022918"/>
    </source>
</evidence>
<dbReference type="PANTHER" id="PTHR41694">
    <property type="entry name" value="ENDOGENOUS RETROVIRUS GROUP K MEMBER POL PROTEIN"/>
    <property type="match status" value="1"/>
</dbReference>
<dbReference type="Gene3D" id="3.10.10.10">
    <property type="entry name" value="HIV Type 1 Reverse Transcriptase, subunit A, domain 1"/>
    <property type="match status" value="1"/>
</dbReference>
<evidence type="ECO:0000313" key="19">
    <source>
        <dbReference type="Proteomes" id="UP000001811"/>
    </source>
</evidence>
<dbReference type="InterPro" id="IPR043128">
    <property type="entry name" value="Rev_trsase/Diguanyl_cyclase"/>
</dbReference>
<evidence type="ECO:0000256" key="10">
    <source>
        <dbReference type="ARBA" id="ARBA00023125"/>
    </source>
</evidence>
<organism evidence="18 19">
    <name type="scientific">Oryctolagus cuniculus</name>
    <name type="common">Rabbit</name>
    <dbReference type="NCBI Taxonomy" id="9986"/>
    <lineage>
        <taxon>Eukaryota</taxon>
        <taxon>Metazoa</taxon>
        <taxon>Chordata</taxon>
        <taxon>Craniata</taxon>
        <taxon>Vertebrata</taxon>
        <taxon>Euteleostomi</taxon>
        <taxon>Mammalia</taxon>
        <taxon>Eutheria</taxon>
        <taxon>Euarchontoglires</taxon>
        <taxon>Glires</taxon>
        <taxon>Lagomorpha</taxon>
        <taxon>Leporidae</taxon>
        <taxon>Oryctolagus</taxon>
    </lineage>
</organism>
<dbReference type="Gene3D" id="3.30.70.270">
    <property type="match status" value="2"/>
</dbReference>
<feature type="domain" description="Reverse transcriptase" evidence="14">
    <location>
        <begin position="44"/>
        <end position="232"/>
    </location>
</feature>
<feature type="DNA-binding region" description="Integrase-type" evidence="12">
    <location>
        <begin position="834"/>
        <end position="883"/>
    </location>
</feature>
<dbReference type="InterPro" id="IPR003308">
    <property type="entry name" value="Integrase_Zn-bd_dom_N"/>
</dbReference>
<keyword evidence="9" id="KW-0695">RNA-directed DNA polymerase</keyword>
<evidence type="ECO:0000256" key="7">
    <source>
        <dbReference type="ARBA" id="ARBA00022801"/>
    </source>
</evidence>
<dbReference type="SUPFAM" id="SSF50122">
    <property type="entry name" value="DNA-binding domain of retroviral integrase"/>
    <property type="match status" value="1"/>
</dbReference>
<evidence type="ECO:0000256" key="12">
    <source>
        <dbReference type="PROSITE-ProRule" id="PRU00506"/>
    </source>
</evidence>
<dbReference type="CDD" id="cd01645">
    <property type="entry name" value="RT_Rtv"/>
    <property type="match status" value="1"/>
</dbReference>
<evidence type="ECO:0000313" key="18">
    <source>
        <dbReference type="Ensembl" id="ENSOCUP00000041455.1"/>
    </source>
</evidence>
<evidence type="ECO:0000256" key="11">
    <source>
        <dbReference type="PROSITE-ProRule" id="PRU00450"/>
    </source>
</evidence>
<evidence type="ECO:0000256" key="4">
    <source>
        <dbReference type="ARBA" id="ARBA00022722"/>
    </source>
</evidence>
<dbReference type="Gene3D" id="2.30.30.10">
    <property type="entry name" value="Integrase, C-terminal domain superfamily, retroviral"/>
    <property type="match status" value="1"/>
</dbReference>
<dbReference type="EMBL" id="AAGW02019602">
    <property type="status" value="NOT_ANNOTATED_CDS"/>
    <property type="molecule type" value="Genomic_DNA"/>
</dbReference>
<dbReference type="PROSITE" id="PS51027">
    <property type="entry name" value="INTEGRASE_DBD"/>
    <property type="match status" value="1"/>
</dbReference>
<dbReference type="Pfam" id="PF00552">
    <property type="entry name" value="IN_DBD_C"/>
    <property type="match status" value="1"/>
</dbReference>
<feature type="domain" description="Integrase catalytic" evidence="16">
    <location>
        <begin position="670"/>
        <end position="841"/>
    </location>
</feature>
<dbReference type="Pfam" id="PF02022">
    <property type="entry name" value="Integrase_Zn"/>
    <property type="match status" value="1"/>
</dbReference>
<dbReference type="InterPro" id="IPR001584">
    <property type="entry name" value="Integrase_cat-core"/>
</dbReference>
<evidence type="ECO:0000256" key="1">
    <source>
        <dbReference type="ARBA" id="ARBA00010879"/>
    </source>
</evidence>